<dbReference type="NCBIfam" id="TIGR01525">
    <property type="entry name" value="ATPase-IB_hvy"/>
    <property type="match status" value="1"/>
</dbReference>
<evidence type="ECO:0000259" key="17">
    <source>
        <dbReference type="PROSITE" id="PS50846"/>
    </source>
</evidence>
<feature type="transmembrane region" description="Helical" evidence="16">
    <location>
        <begin position="132"/>
        <end position="150"/>
    </location>
</feature>
<evidence type="ECO:0000256" key="9">
    <source>
        <dbReference type="ARBA" id="ARBA00022840"/>
    </source>
</evidence>
<dbReference type="Pfam" id="PF00403">
    <property type="entry name" value="HMA"/>
    <property type="match status" value="1"/>
</dbReference>
<evidence type="ECO:0000256" key="13">
    <source>
        <dbReference type="ARBA" id="ARBA00023136"/>
    </source>
</evidence>
<gene>
    <name evidence="18" type="primary">cadA</name>
    <name evidence="18" type="ORF">JFL43_06730</name>
</gene>
<evidence type="ECO:0000256" key="2">
    <source>
        <dbReference type="ARBA" id="ARBA00006024"/>
    </source>
</evidence>
<organism evidence="18 19">
    <name type="scientific">Viridibacillus soli</name>
    <dbReference type="NCBI Taxonomy" id="2798301"/>
    <lineage>
        <taxon>Bacteria</taxon>
        <taxon>Bacillati</taxon>
        <taxon>Bacillota</taxon>
        <taxon>Bacilli</taxon>
        <taxon>Bacillales</taxon>
        <taxon>Caryophanaceae</taxon>
        <taxon>Viridibacillus</taxon>
    </lineage>
</organism>
<evidence type="ECO:0000256" key="12">
    <source>
        <dbReference type="ARBA" id="ARBA00023065"/>
    </source>
</evidence>
<dbReference type="Gene3D" id="3.40.1110.10">
    <property type="entry name" value="Calcium-transporting ATPase, cytoplasmic domain N"/>
    <property type="match status" value="1"/>
</dbReference>
<dbReference type="SUPFAM" id="SSF56784">
    <property type="entry name" value="HAD-like"/>
    <property type="match status" value="1"/>
</dbReference>
<keyword evidence="16" id="KW-1003">Cell membrane</keyword>
<dbReference type="InterPro" id="IPR023298">
    <property type="entry name" value="ATPase_P-typ_TM_dom_sf"/>
</dbReference>
<feature type="domain" description="HMA" evidence="17">
    <location>
        <begin position="25"/>
        <end position="88"/>
    </location>
</feature>
<evidence type="ECO:0000256" key="6">
    <source>
        <dbReference type="ARBA" id="ARBA00022692"/>
    </source>
</evidence>
<dbReference type="Gene3D" id="3.40.50.1000">
    <property type="entry name" value="HAD superfamily/HAD-like"/>
    <property type="match status" value="1"/>
</dbReference>
<dbReference type="PROSITE" id="PS01229">
    <property type="entry name" value="COF_2"/>
    <property type="match status" value="1"/>
</dbReference>
<protein>
    <recommendedName>
        <fullName evidence="14">Cd(2+)-exporting ATPase</fullName>
        <ecNumber evidence="14">7.2.2.21</ecNumber>
    </recommendedName>
</protein>
<dbReference type="EC" id="7.2.2.21" evidence="14"/>
<dbReference type="PRINTS" id="PR00941">
    <property type="entry name" value="CDATPASE"/>
</dbReference>
<dbReference type="PANTHER" id="PTHR48085">
    <property type="entry name" value="CADMIUM/ZINC-TRANSPORTING ATPASE HMA2-RELATED"/>
    <property type="match status" value="1"/>
</dbReference>
<feature type="transmembrane region" description="Helical" evidence="16">
    <location>
        <begin position="360"/>
        <end position="389"/>
    </location>
</feature>
<keyword evidence="8 16" id="KW-0547">Nucleotide-binding</keyword>
<dbReference type="PROSITE" id="PS50846">
    <property type="entry name" value="HMA_2"/>
    <property type="match status" value="1"/>
</dbReference>
<evidence type="ECO:0000256" key="4">
    <source>
        <dbReference type="ARBA" id="ARBA00022539"/>
    </source>
</evidence>
<dbReference type="SUPFAM" id="SSF55008">
    <property type="entry name" value="HMA, heavy metal-associated domain"/>
    <property type="match status" value="1"/>
</dbReference>
<keyword evidence="4" id="KW-0104">Cadmium</keyword>
<feature type="transmembrane region" description="Helical" evidence="16">
    <location>
        <begin position="670"/>
        <end position="690"/>
    </location>
</feature>
<dbReference type="NCBIfam" id="TIGR01494">
    <property type="entry name" value="ATPase_P-type"/>
    <property type="match status" value="1"/>
</dbReference>
<keyword evidence="13 16" id="KW-0472">Membrane</keyword>
<dbReference type="SFLD" id="SFLDG00002">
    <property type="entry name" value="C1.7:_P-type_atpase_like"/>
    <property type="match status" value="1"/>
</dbReference>
<dbReference type="InterPro" id="IPR036412">
    <property type="entry name" value="HAD-like_sf"/>
</dbReference>
<keyword evidence="11 16" id="KW-1133">Transmembrane helix</keyword>
<accession>A0ABS1H572</accession>
<evidence type="ECO:0000256" key="5">
    <source>
        <dbReference type="ARBA" id="ARBA00022553"/>
    </source>
</evidence>
<dbReference type="Proteomes" id="UP000618943">
    <property type="component" value="Unassembled WGS sequence"/>
</dbReference>
<dbReference type="InterPro" id="IPR023214">
    <property type="entry name" value="HAD_sf"/>
</dbReference>
<dbReference type="InterPro" id="IPR027256">
    <property type="entry name" value="P-typ_ATPase_IB"/>
</dbReference>
<dbReference type="Gene3D" id="2.70.150.10">
    <property type="entry name" value="Calcium-transporting ATPase, cytoplasmic transduction domain A"/>
    <property type="match status" value="1"/>
</dbReference>
<comment type="similarity">
    <text evidence="2 16">Belongs to the cation transport ATPase (P-type) (TC 3.A.3) family. Type IB subfamily.</text>
</comment>
<evidence type="ECO:0000313" key="19">
    <source>
        <dbReference type="Proteomes" id="UP000618943"/>
    </source>
</evidence>
<dbReference type="InterPro" id="IPR006121">
    <property type="entry name" value="HMA_dom"/>
</dbReference>
<dbReference type="PROSITE" id="PS00154">
    <property type="entry name" value="ATPASE_E1_E2"/>
    <property type="match status" value="1"/>
</dbReference>
<dbReference type="CDD" id="cd07545">
    <property type="entry name" value="P-type_ATPase_Cd-like"/>
    <property type="match status" value="1"/>
</dbReference>
<dbReference type="PANTHER" id="PTHR48085:SF5">
    <property type="entry name" value="CADMIUM_ZINC-TRANSPORTING ATPASE HMA4-RELATED"/>
    <property type="match status" value="1"/>
</dbReference>
<evidence type="ECO:0000256" key="1">
    <source>
        <dbReference type="ARBA" id="ARBA00004141"/>
    </source>
</evidence>
<evidence type="ECO:0000313" key="18">
    <source>
        <dbReference type="EMBL" id="MBK3494552.1"/>
    </source>
</evidence>
<evidence type="ECO:0000256" key="10">
    <source>
        <dbReference type="ARBA" id="ARBA00022967"/>
    </source>
</evidence>
<sequence>MIMLNSSLKLLMNIRKKGTALKKTEQQEYRLQNLSCANCARKFEKNIQDIPTVDGVQLNFGAAKLTVVGEASLEQLEEAGAFDGIKVKRADDRTREEHTPFYKKKENVLAGISLIFVLAGYIVASFKGDEHLLTIGLFLAAIVIGGYDIFKAGFKNVVRFEFDMKTLMTIAIIGAAIIGEWKEGAVVVFLFAVSEALEAYSMNKARQSIRSLMDIAPATATVRRGNQLLELATEDIQIGDILIVKPGQKIAMDGEVQSGISTVNQAPITGESIPVKKEMGDEVFAGTLNEEGALEIIVTKHVKDTTIAKIVHLVEEAQAEKAPSQKFVDRFAKYYTPAIILIAIVVAVVPPLFLGDWNHWIYQGLAVLVVGCPCALVISTPVAIVTAIGNAARQGVLIKGGVHLEQLGRIKAIAFDKTGTLTNGIPEVTDVLVADGVTEETVIRLVAAVEQSSQHPLARAILQYAKEQTVQLAIAEQFQSVTGKGAYAEVEGAHIAVGSLQWIQETVSVPEAMQATINHLQNEGKSVIAAMSGGTFLGCIAIADKVRSNSASVIQELGANGVKHTVMLTGDAEPTARAIAQELQLTDIRAGLLPEDKLQAMKELQSQYGSVAMIGDGINDAPALATATVGIAMGGAGTDTALETADVALMADDLEKLPYTIRLSRKTLRIVKENIMFALGLKMIALLLIIPGWLTLWIAIFADMGATLLVVLNSLRLMRVQK</sequence>
<comment type="caution">
    <text evidence="18">The sequence shown here is derived from an EMBL/GenBank/DDBJ whole genome shotgun (WGS) entry which is preliminary data.</text>
</comment>
<dbReference type="InterPro" id="IPR001757">
    <property type="entry name" value="P_typ_ATPase"/>
</dbReference>
<dbReference type="CDD" id="cd00371">
    <property type="entry name" value="HMA"/>
    <property type="match status" value="1"/>
</dbReference>
<dbReference type="EMBL" id="JAEOAH010000006">
    <property type="protein sequence ID" value="MBK3494552.1"/>
    <property type="molecule type" value="Genomic_DNA"/>
</dbReference>
<dbReference type="InterPro" id="IPR008250">
    <property type="entry name" value="ATPase_P-typ_transduc_dom_A_sf"/>
</dbReference>
<comment type="catalytic activity">
    <reaction evidence="15">
        <text>Cd(2+)(in) + ATP + H2O = Cd(2+)(out) + ADP + phosphate + H(+)</text>
        <dbReference type="Rhea" id="RHEA:12132"/>
        <dbReference type="ChEBI" id="CHEBI:15377"/>
        <dbReference type="ChEBI" id="CHEBI:15378"/>
        <dbReference type="ChEBI" id="CHEBI:30616"/>
        <dbReference type="ChEBI" id="CHEBI:43474"/>
        <dbReference type="ChEBI" id="CHEBI:48775"/>
        <dbReference type="ChEBI" id="CHEBI:456216"/>
        <dbReference type="EC" id="7.2.2.21"/>
    </reaction>
</comment>
<dbReference type="Pfam" id="PF00122">
    <property type="entry name" value="E1-E2_ATPase"/>
    <property type="match status" value="1"/>
</dbReference>
<keyword evidence="10" id="KW-1278">Translocase</keyword>
<proteinExistence type="inferred from homology"/>
<evidence type="ECO:0000256" key="3">
    <source>
        <dbReference type="ARBA" id="ARBA00022448"/>
    </source>
</evidence>
<name>A0ABS1H572_9BACL</name>
<dbReference type="SUPFAM" id="SSF81665">
    <property type="entry name" value="Calcium ATPase, transmembrane domain M"/>
    <property type="match status" value="1"/>
</dbReference>
<dbReference type="InterPro" id="IPR023299">
    <property type="entry name" value="ATPase_P-typ_cyto_dom_N"/>
</dbReference>
<evidence type="ECO:0000256" key="14">
    <source>
        <dbReference type="ARBA" id="ARBA00039103"/>
    </source>
</evidence>
<dbReference type="SFLD" id="SFLDF00027">
    <property type="entry name" value="p-type_atpase"/>
    <property type="match status" value="1"/>
</dbReference>
<keyword evidence="6 16" id="KW-0812">Transmembrane</keyword>
<keyword evidence="7 16" id="KW-0479">Metal-binding</keyword>
<reference evidence="18 19" key="1">
    <citation type="submission" date="2020-12" db="EMBL/GenBank/DDBJ databases">
        <title>YIM B01967 draft genome.</title>
        <authorList>
            <person name="Yan X."/>
        </authorList>
    </citation>
    <scope>NUCLEOTIDE SEQUENCE [LARGE SCALE GENOMIC DNA]</scope>
    <source>
        <strain evidence="18 19">YIM B01967</strain>
    </source>
</reference>
<evidence type="ECO:0000256" key="15">
    <source>
        <dbReference type="ARBA" id="ARBA00049338"/>
    </source>
</evidence>
<keyword evidence="19" id="KW-1185">Reference proteome</keyword>
<dbReference type="Gene3D" id="3.30.70.100">
    <property type="match status" value="1"/>
</dbReference>
<dbReference type="InterPro" id="IPR018303">
    <property type="entry name" value="ATPase_P-typ_P_site"/>
</dbReference>
<keyword evidence="3" id="KW-0813">Transport</keyword>
<comment type="subcellular location">
    <subcellularLocation>
        <location evidence="16">Cell membrane</location>
    </subcellularLocation>
    <subcellularLocation>
        <location evidence="1">Membrane</location>
        <topology evidence="1">Multi-pass membrane protein</topology>
    </subcellularLocation>
</comment>
<feature type="transmembrane region" description="Helical" evidence="16">
    <location>
        <begin position="696"/>
        <end position="715"/>
    </location>
</feature>
<dbReference type="NCBIfam" id="TIGR01512">
    <property type="entry name" value="ATPase-IB2_Cd"/>
    <property type="match status" value="1"/>
</dbReference>
<keyword evidence="9 16" id="KW-0067">ATP-binding</keyword>
<dbReference type="InterPro" id="IPR051014">
    <property type="entry name" value="Cation_Transport_ATPase_IB"/>
</dbReference>
<feature type="transmembrane region" description="Helical" evidence="16">
    <location>
        <begin position="334"/>
        <end position="354"/>
    </location>
</feature>
<evidence type="ECO:0000256" key="11">
    <source>
        <dbReference type="ARBA" id="ARBA00022989"/>
    </source>
</evidence>
<dbReference type="SFLD" id="SFLDS00003">
    <property type="entry name" value="Haloacid_Dehalogenase"/>
    <property type="match status" value="1"/>
</dbReference>
<dbReference type="NCBIfam" id="TIGR01511">
    <property type="entry name" value="ATPase-IB1_Cu"/>
    <property type="match status" value="1"/>
</dbReference>
<dbReference type="InterPro" id="IPR044492">
    <property type="entry name" value="P_typ_ATPase_HD_dom"/>
</dbReference>
<keyword evidence="12" id="KW-0406">Ion transport</keyword>
<dbReference type="InterPro" id="IPR059000">
    <property type="entry name" value="ATPase_P-type_domA"/>
</dbReference>
<dbReference type="PRINTS" id="PR00119">
    <property type="entry name" value="CATATPASE"/>
</dbReference>
<feature type="transmembrane region" description="Helical" evidence="16">
    <location>
        <begin position="108"/>
        <end position="126"/>
    </location>
</feature>
<dbReference type="Pfam" id="PF00702">
    <property type="entry name" value="Hydrolase"/>
    <property type="match status" value="1"/>
</dbReference>
<dbReference type="InterPro" id="IPR036163">
    <property type="entry name" value="HMA_dom_sf"/>
</dbReference>
<evidence type="ECO:0000256" key="16">
    <source>
        <dbReference type="RuleBase" id="RU362081"/>
    </source>
</evidence>
<keyword evidence="5" id="KW-0597">Phosphoprotein</keyword>
<evidence type="ECO:0000256" key="8">
    <source>
        <dbReference type="ARBA" id="ARBA00022741"/>
    </source>
</evidence>
<evidence type="ECO:0000256" key="7">
    <source>
        <dbReference type="ARBA" id="ARBA00022723"/>
    </source>
</evidence>
<dbReference type="SUPFAM" id="SSF81653">
    <property type="entry name" value="Calcium ATPase, transduction domain A"/>
    <property type="match status" value="1"/>
</dbReference>